<evidence type="ECO:0000313" key="4">
    <source>
        <dbReference type="EMBL" id="CDM06716.1"/>
    </source>
</evidence>
<dbReference type="Pfam" id="PF12991">
    <property type="entry name" value="DUF3875"/>
    <property type="match status" value="1"/>
</dbReference>
<feature type="domain" description="TraG P-loop" evidence="3">
    <location>
        <begin position="471"/>
        <end position="889"/>
    </location>
</feature>
<name>D4VJE8_9BACE</name>
<reference evidence="4 5" key="1">
    <citation type="submission" date="2013-12" db="EMBL/GenBank/DDBJ databases">
        <title>Improved hybrid genome assemblies of Bacteroides xylanisolvens SD CC 1b and Bacteroides xylanisolvens SD CC 2a using Illumina and 454 Sequencing.</title>
        <authorList>
            <person name="Ramaraj T."/>
            <person name="Sundararajan A."/>
            <person name="Mudge J."/>
            <person name="Schilkey F.D."/>
            <person name="Delvecchio V."/>
            <person name="Donlon M."/>
            <person name="Ziemer C."/>
        </authorList>
    </citation>
    <scope>NUCLEOTIDE SEQUENCE [LARGE SCALE GENOMIC DNA]</scope>
</reference>
<dbReference type="Gene3D" id="1.10.8.730">
    <property type="match status" value="1"/>
</dbReference>
<dbReference type="PANTHER" id="PTHR38467:SF1">
    <property type="entry name" value="CONJUGATIVE TRANSFER: ASSEMBLY"/>
    <property type="match status" value="1"/>
</dbReference>
<gene>
    <name evidence="4" type="ORF">BN890_43340</name>
</gene>
<evidence type="ECO:0000259" key="2">
    <source>
        <dbReference type="Pfam" id="PF12991"/>
    </source>
</evidence>
<protein>
    <submittedName>
        <fullName evidence="4">Conjugative transposon protein TraG</fullName>
    </submittedName>
</protein>
<dbReference type="InterPro" id="IPR043964">
    <property type="entry name" value="P-loop_TraG"/>
</dbReference>
<dbReference type="NCBIfam" id="TIGR03783">
    <property type="entry name" value="Bac_Flav_CT_G"/>
    <property type="match status" value="1"/>
</dbReference>
<dbReference type="SUPFAM" id="SSF52540">
    <property type="entry name" value="P-loop containing nucleoside triphosphate hydrolases"/>
    <property type="match status" value="1"/>
</dbReference>
<evidence type="ECO:0000256" key="1">
    <source>
        <dbReference type="SAM" id="MobiDB-lite"/>
    </source>
</evidence>
<sequence length="898" mass="103318">MYRFHRVGFAAARVADVPAECPIRYTRADESCRPQKTPPLHYQPKGDTPTVQLQKKKGRKNMRNTLKATTLERKFPLLAVENGCIISKDADITVAFRVELPELFTVTSAEYEAIHSAWYKAIKVLPDYSIVHKQDFFIKENYQPDTERDELSFLSRSFERHFNERPFLNHYCYLFLTKTTRERSRRQSDFSTLCRGRIVPQEIADKEAATKFIEAVGQFERIMNDSGFVTLTRLAASEITGQDGKAGIIEKYFSLSQTDTTCLKDIGLYPEEMRVGDDILCLHTLSDVEDLPGKVGTDTRFEKLSTDRSDCRLSFAAPVGVLLSCNHVYNQYIFIDDHAENLKNFEQTARNMQSLSRYSRANQVNKEWIDEYLNEAHSKGLVSVRCHCNVMAWSDDRDELKRIRNDVGSQLALMECKPRHNTVDTPTLFWAGIPGNEADFPAEESFYTFLGQALCLFVEETNYKSSLSPFGIKMVDRVSGRPLHIDISDLPMKKGITTNRNKFILGPSGSGKSFFTNHMVRQYYEQGAHVLLVDTGNSYWGLSQLIHNRTHGEDGIYFTYTNENPIAFNPFYVEDGVFDIEKKESIKTLILTLWKRDDEAPKRSEEVALSNAVSAYIERIGNDRSVTPCFNTFYEFVRDDYRQRLAEKNVREKDFDIDNFLNVLEPYYRGGEYDYLLNSDKELDLLHKRFIVFELDNIKDHKILFPITTIIIMEAFINKMRKLKGIRKLILIEEAWKAIASANMADYIKYLYKTVRKYFGEAIVVTQEVEDIISSPIVKESIINNSDCKILLDQRKYLNKFDSIQNLLGLTDKERSQILSINMANHPGRKYKEVFISLGGTQSAVYATEVSLDEYYTYTTEESEKMELFALADKLGGNLELAIKRLAESKRNPQSSTT</sequence>
<dbReference type="InterPro" id="IPR024451">
    <property type="entry name" value="TraG_N_Bacteroidetes"/>
</dbReference>
<dbReference type="AlphaFoldDB" id="D4VJE8"/>
<dbReference type="Proteomes" id="UP000019380">
    <property type="component" value="Unassembled WGS sequence"/>
</dbReference>
<accession>D4VJE8</accession>
<organism evidence="4 5">
    <name type="scientific">Bacteroides xylanisolvens SD CC 1b</name>
    <dbReference type="NCBI Taxonomy" id="702447"/>
    <lineage>
        <taxon>Bacteria</taxon>
        <taxon>Pseudomonadati</taxon>
        <taxon>Bacteroidota</taxon>
        <taxon>Bacteroidia</taxon>
        <taxon>Bacteroidales</taxon>
        <taxon>Bacteroidaceae</taxon>
        <taxon>Bacteroides</taxon>
    </lineage>
</organism>
<dbReference type="EMBL" id="CBXG010000049">
    <property type="protein sequence ID" value="CDM06716.1"/>
    <property type="molecule type" value="Genomic_DNA"/>
</dbReference>
<dbReference type="InterPro" id="IPR022509">
    <property type="entry name" value="Conjugation_ATPase_TraG"/>
</dbReference>
<comment type="caution">
    <text evidence="4">The sequence shown here is derived from an EMBL/GenBank/DDBJ whole genome shotgun (WGS) entry which is preliminary data.</text>
</comment>
<evidence type="ECO:0000313" key="5">
    <source>
        <dbReference type="Proteomes" id="UP000019380"/>
    </source>
</evidence>
<feature type="region of interest" description="Disordered" evidence="1">
    <location>
        <begin position="31"/>
        <end position="51"/>
    </location>
</feature>
<proteinExistence type="predicted"/>
<dbReference type="PANTHER" id="PTHR38467">
    <property type="match status" value="1"/>
</dbReference>
<dbReference type="Gene3D" id="3.40.50.300">
    <property type="entry name" value="P-loop containing nucleotide triphosphate hydrolases"/>
    <property type="match status" value="1"/>
</dbReference>
<dbReference type="Pfam" id="PF19044">
    <property type="entry name" value="P-loop_TraG"/>
    <property type="match status" value="1"/>
</dbReference>
<feature type="domain" description="TraG N-terminal Bacteroidetes" evidence="2">
    <location>
        <begin position="64"/>
        <end position="116"/>
    </location>
</feature>
<dbReference type="InterPro" id="IPR027417">
    <property type="entry name" value="P-loop_NTPase"/>
</dbReference>
<evidence type="ECO:0000259" key="3">
    <source>
        <dbReference type="Pfam" id="PF19044"/>
    </source>
</evidence>
<dbReference type="InterPro" id="IPR053155">
    <property type="entry name" value="F-pilin_assembly_TraC"/>
</dbReference>